<keyword evidence="1" id="KW-0812">Transmembrane</keyword>
<protein>
    <submittedName>
        <fullName evidence="2">Membrane lipoprotein</fullName>
    </submittedName>
</protein>
<name>A0A1L4BVE3_9GAMM</name>
<feature type="transmembrane region" description="Helical" evidence="1">
    <location>
        <begin position="9"/>
        <end position="30"/>
    </location>
</feature>
<evidence type="ECO:0000313" key="3">
    <source>
        <dbReference type="Proteomes" id="UP000184222"/>
    </source>
</evidence>
<dbReference type="OrthoDB" id="5704345at2"/>
<gene>
    <name evidence="2" type="ORF">F7310_08600</name>
</gene>
<dbReference type="AlphaFoldDB" id="A0A1L4BVE3"/>
<dbReference type="STRING" id="573570.F7310_08600"/>
<keyword evidence="1" id="KW-1133">Transmembrane helix</keyword>
<organism evidence="2 3">
    <name type="scientific">Francisella uliginis</name>
    <dbReference type="NCBI Taxonomy" id="573570"/>
    <lineage>
        <taxon>Bacteria</taxon>
        <taxon>Pseudomonadati</taxon>
        <taxon>Pseudomonadota</taxon>
        <taxon>Gammaproteobacteria</taxon>
        <taxon>Thiotrichales</taxon>
        <taxon>Francisellaceae</taxon>
        <taxon>Francisella</taxon>
    </lineage>
</organism>
<feature type="transmembrane region" description="Helical" evidence="1">
    <location>
        <begin position="102"/>
        <end position="121"/>
    </location>
</feature>
<evidence type="ECO:0000256" key="1">
    <source>
        <dbReference type="SAM" id="Phobius"/>
    </source>
</evidence>
<feature type="transmembrane region" description="Helical" evidence="1">
    <location>
        <begin position="42"/>
        <end position="60"/>
    </location>
</feature>
<keyword evidence="1" id="KW-0472">Membrane</keyword>
<dbReference type="KEGG" id="frx:F7310_08600"/>
<accession>A0A1L4BVE3</accession>
<sequence length="127" mass="14327">MKNFLNNSFVGFVSGLISAMVLYFIFTFVRQQGIELDDQFKYTLYRLMVWGGVWAILFALPLSKNILLKSSVIGLAVIFFNFLVLMPLSGKGIFASNAGVEVFVMNIVFNYLWALLAGFIYKSVSLK</sequence>
<dbReference type="Proteomes" id="UP000184222">
    <property type="component" value="Chromosome"/>
</dbReference>
<dbReference type="RefSeq" id="WP_072713568.1">
    <property type="nucleotide sequence ID" value="NZ_CP016796.1"/>
</dbReference>
<dbReference type="EMBL" id="CP016796">
    <property type="protein sequence ID" value="API87803.1"/>
    <property type="molecule type" value="Genomic_DNA"/>
</dbReference>
<reference evidence="2 3" key="1">
    <citation type="journal article" date="2016" name="Appl. Environ. Microbiol.">
        <title>Whole genome relationships among Francisella bacteria of diverse origin define new species and provide specific regions for detection.</title>
        <authorList>
            <person name="Challacombe J.F."/>
            <person name="Petersen J.M."/>
            <person name="Gallegos-Graves V."/>
            <person name="Hodge D."/>
            <person name="Pillai S."/>
            <person name="Kuske C.R."/>
        </authorList>
    </citation>
    <scope>NUCLEOTIDE SEQUENCE [LARGE SCALE GENOMIC DNA]</scope>
    <source>
        <strain evidence="3">TX07-7310</strain>
    </source>
</reference>
<evidence type="ECO:0000313" key="2">
    <source>
        <dbReference type="EMBL" id="API87803.1"/>
    </source>
</evidence>
<keyword evidence="3" id="KW-1185">Reference proteome</keyword>
<feature type="transmembrane region" description="Helical" evidence="1">
    <location>
        <begin position="72"/>
        <end position="90"/>
    </location>
</feature>
<proteinExistence type="predicted"/>
<keyword evidence="2" id="KW-0449">Lipoprotein</keyword>